<dbReference type="InterPro" id="IPR036974">
    <property type="entry name" value="PUA_sf"/>
</dbReference>
<sequence>MTINDSARPTATPVDGLLLLNKPAGITSNQALQKVKRLLQAKKAGHTGSLDPAATGMLPLCFGEATKVCAYLLEADKTYRVTARLGKATNTGDRDGEISATADVPDLQRRAWEQILAQFRGVTEQVPPMFSALKKDGKRLYELARKGQVVDREARRIRIDELHLLEISGSRLVLRVKCSKGTYIRTLVEDIAKAAGTVAYTARLHRETVGDFQAEDMLDLPGAERVAEAGPEALRARLLPTDQALSSWPDYHIPEDAAERFCGGQAVAVAGGGAEGLVRVYAGEERFVGVGQLGSDGQLAPRRIFRLAG</sequence>
<dbReference type="EMBL" id="LR633967">
    <property type="protein sequence ID" value="VUX55818.1"/>
    <property type="molecule type" value="Genomic_DNA"/>
</dbReference>
<dbReference type="PANTHER" id="PTHR13767">
    <property type="entry name" value="TRNA-PSEUDOURIDINE SYNTHASE"/>
    <property type="match status" value="1"/>
</dbReference>
<dbReference type="InterPro" id="IPR015240">
    <property type="entry name" value="tRNA_sdUridine_synth_fam1_C"/>
</dbReference>
<evidence type="ECO:0000313" key="9">
    <source>
        <dbReference type="EMBL" id="VUX55818.1"/>
    </source>
</evidence>
<reference evidence="9" key="1">
    <citation type="submission" date="2019-07" db="EMBL/GenBank/DDBJ databases">
        <authorList>
            <person name="Weber M."/>
            <person name="Kostadinov I."/>
            <person name="Kostadinov D I."/>
        </authorList>
    </citation>
    <scope>NUCLEOTIDE SEQUENCE</scope>
    <source>
        <strain evidence="9">Gfbio:sag-sample-m06:053724c1-46a9-4a36-b237-ea2bf867836b</strain>
    </source>
</reference>
<evidence type="ECO:0000259" key="8">
    <source>
        <dbReference type="Pfam" id="PF16198"/>
    </source>
</evidence>
<dbReference type="Gene3D" id="2.30.130.10">
    <property type="entry name" value="PUA domain"/>
    <property type="match status" value="1"/>
</dbReference>
<dbReference type="SUPFAM" id="SSF88697">
    <property type="entry name" value="PUA domain-like"/>
    <property type="match status" value="1"/>
</dbReference>
<feature type="active site" description="Nucleophile" evidence="5">
    <location>
        <position position="51"/>
    </location>
</feature>
<dbReference type="GO" id="GO:0003723">
    <property type="term" value="F:RNA binding"/>
    <property type="evidence" value="ECO:0007669"/>
    <property type="project" value="InterPro"/>
</dbReference>
<comment type="similarity">
    <text evidence="2 5">Belongs to the pseudouridine synthase TruB family. Type 1 subfamily.</text>
</comment>
<dbReference type="Pfam" id="PF01509">
    <property type="entry name" value="TruB_N"/>
    <property type="match status" value="1"/>
</dbReference>
<dbReference type="SUPFAM" id="SSF55120">
    <property type="entry name" value="Pseudouridine synthase"/>
    <property type="match status" value="1"/>
</dbReference>
<evidence type="ECO:0000256" key="3">
    <source>
        <dbReference type="ARBA" id="ARBA00022694"/>
    </source>
</evidence>
<evidence type="ECO:0000256" key="5">
    <source>
        <dbReference type="HAMAP-Rule" id="MF_01080"/>
    </source>
</evidence>
<dbReference type="CDD" id="cd02573">
    <property type="entry name" value="PseudoU_synth_EcTruB"/>
    <property type="match status" value="1"/>
</dbReference>
<proteinExistence type="inferred from homology"/>
<dbReference type="Pfam" id="PF09157">
    <property type="entry name" value="TruB-C_2"/>
    <property type="match status" value="1"/>
</dbReference>
<protein>
    <recommendedName>
        <fullName evidence="5">tRNA pseudouridine synthase B</fullName>
        <ecNumber evidence="5">5.4.99.25</ecNumber>
    </recommendedName>
    <alternativeName>
        <fullName evidence="5">tRNA pseudouridine(55) synthase</fullName>
        <shortName evidence="5">Psi55 synthase</shortName>
    </alternativeName>
    <alternativeName>
        <fullName evidence="5">tRNA pseudouridylate synthase</fullName>
    </alternativeName>
    <alternativeName>
        <fullName evidence="5">tRNA-uridine isomerase</fullName>
    </alternativeName>
</protein>
<comment type="function">
    <text evidence="5">Responsible for synthesis of pseudouridine from uracil-55 in the psi GC loop of transfer RNAs.</text>
</comment>
<name>A0A7D9H608_9GAMM</name>
<dbReference type="Pfam" id="PF16198">
    <property type="entry name" value="TruB_C_2"/>
    <property type="match status" value="1"/>
</dbReference>
<organism evidence="9">
    <name type="scientific">uncultured Woeseiaceae bacterium</name>
    <dbReference type="NCBI Taxonomy" id="1983305"/>
    <lineage>
        <taxon>Bacteria</taxon>
        <taxon>Pseudomonadati</taxon>
        <taxon>Pseudomonadota</taxon>
        <taxon>Gammaproteobacteria</taxon>
        <taxon>Woeseiales</taxon>
        <taxon>Woeseiaceae</taxon>
        <taxon>environmental samples</taxon>
    </lineage>
</organism>
<gene>
    <name evidence="5 9" type="primary">truB</name>
    <name evidence="9" type="ORF">JTBM06_V1_120016</name>
</gene>
<comment type="catalytic activity">
    <reaction evidence="1 5">
        <text>uridine(55) in tRNA = pseudouridine(55) in tRNA</text>
        <dbReference type="Rhea" id="RHEA:42532"/>
        <dbReference type="Rhea" id="RHEA-COMP:10101"/>
        <dbReference type="Rhea" id="RHEA-COMP:10102"/>
        <dbReference type="ChEBI" id="CHEBI:65314"/>
        <dbReference type="ChEBI" id="CHEBI:65315"/>
        <dbReference type="EC" id="5.4.99.25"/>
    </reaction>
</comment>
<evidence type="ECO:0000256" key="2">
    <source>
        <dbReference type="ARBA" id="ARBA00005642"/>
    </source>
</evidence>
<dbReference type="AlphaFoldDB" id="A0A7D9H608"/>
<feature type="domain" description="tRNA pseudouridylate synthase B C-terminal" evidence="8">
    <location>
        <begin position="185"/>
        <end position="245"/>
    </location>
</feature>
<dbReference type="InterPro" id="IPR020103">
    <property type="entry name" value="PsdUridine_synth_cat_dom_sf"/>
</dbReference>
<dbReference type="InterPro" id="IPR014780">
    <property type="entry name" value="tRNA_psdUridine_synth_TruB"/>
</dbReference>
<dbReference type="PANTHER" id="PTHR13767:SF2">
    <property type="entry name" value="PSEUDOURIDYLATE SYNTHASE TRUB1"/>
    <property type="match status" value="1"/>
</dbReference>
<evidence type="ECO:0000256" key="1">
    <source>
        <dbReference type="ARBA" id="ARBA00000385"/>
    </source>
</evidence>
<feature type="domain" description="tRNA pseudouridine synthase II TruB subfamily 1 C-terminal" evidence="7">
    <location>
        <begin position="249"/>
        <end position="304"/>
    </location>
</feature>
<dbReference type="GO" id="GO:1990481">
    <property type="term" value="P:mRNA pseudouridine synthesis"/>
    <property type="evidence" value="ECO:0007669"/>
    <property type="project" value="TreeGrafter"/>
</dbReference>
<evidence type="ECO:0000256" key="4">
    <source>
        <dbReference type="ARBA" id="ARBA00023235"/>
    </source>
</evidence>
<dbReference type="GO" id="GO:0160148">
    <property type="term" value="F:tRNA pseudouridine(55) synthase activity"/>
    <property type="evidence" value="ECO:0007669"/>
    <property type="project" value="UniProtKB-EC"/>
</dbReference>
<dbReference type="GO" id="GO:0016829">
    <property type="term" value="F:lyase activity"/>
    <property type="evidence" value="ECO:0007669"/>
    <property type="project" value="UniProtKB-KW"/>
</dbReference>
<dbReference type="CDD" id="cd21152">
    <property type="entry name" value="PUA_TruB_bacterial"/>
    <property type="match status" value="1"/>
</dbReference>
<dbReference type="InterPro" id="IPR032819">
    <property type="entry name" value="TruB_C"/>
</dbReference>
<keyword evidence="3 5" id="KW-0819">tRNA processing</keyword>
<dbReference type="EC" id="5.4.99.25" evidence="5"/>
<dbReference type="GO" id="GO:0031119">
    <property type="term" value="P:tRNA pseudouridine synthesis"/>
    <property type="evidence" value="ECO:0007669"/>
    <property type="project" value="UniProtKB-UniRule"/>
</dbReference>
<keyword evidence="4 5" id="KW-0413">Isomerase</keyword>
<evidence type="ECO:0000259" key="6">
    <source>
        <dbReference type="Pfam" id="PF01509"/>
    </source>
</evidence>
<dbReference type="InterPro" id="IPR002501">
    <property type="entry name" value="PsdUridine_synth_N"/>
</dbReference>
<keyword evidence="9" id="KW-0456">Lyase</keyword>
<feature type="domain" description="Pseudouridine synthase II N-terminal" evidence="6">
    <location>
        <begin position="36"/>
        <end position="184"/>
    </location>
</feature>
<dbReference type="Gene3D" id="3.30.2350.10">
    <property type="entry name" value="Pseudouridine synthase"/>
    <property type="match status" value="1"/>
</dbReference>
<evidence type="ECO:0000259" key="7">
    <source>
        <dbReference type="Pfam" id="PF09157"/>
    </source>
</evidence>
<dbReference type="NCBIfam" id="TIGR00431">
    <property type="entry name" value="TruB"/>
    <property type="match status" value="1"/>
</dbReference>
<dbReference type="InterPro" id="IPR015947">
    <property type="entry name" value="PUA-like_sf"/>
</dbReference>
<dbReference type="HAMAP" id="MF_01080">
    <property type="entry name" value="TruB_bact"/>
    <property type="match status" value="1"/>
</dbReference>
<accession>A0A7D9H608</accession>